<reference evidence="2 3" key="1">
    <citation type="submission" date="2020-05" db="EMBL/GenBank/DDBJ databases">
        <title>Identification and distribution of gene clusters putatively required for synthesis of sphingolipid metabolism inhibitors in phylogenetically diverse species of the filamentous fungus Fusarium.</title>
        <authorList>
            <person name="Kim H.-S."/>
            <person name="Busman M."/>
            <person name="Brown D.W."/>
            <person name="Divon H."/>
            <person name="Uhlig S."/>
            <person name="Proctor R.H."/>
        </authorList>
    </citation>
    <scope>NUCLEOTIDE SEQUENCE [LARGE SCALE GENOMIC DNA]</scope>
    <source>
        <strain evidence="2 3">NRRL 25311</strain>
    </source>
</reference>
<proteinExistence type="predicted"/>
<dbReference type="InterPro" id="IPR045518">
    <property type="entry name" value="2EXR"/>
</dbReference>
<dbReference type="Pfam" id="PF20150">
    <property type="entry name" value="2EXR"/>
    <property type="match status" value="1"/>
</dbReference>
<gene>
    <name evidence="2" type="ORF">FDENT_4122</name>
</gene>
<comment type="caution">
    <text evidence="2">The sequence shown here is derived from an EMBL/GenBank/DDBJ whole genome shotgun (WGS) entry which is preliminary data.</text>
</comment>
<evidence type="ECO:0000313" key="3">
    <source>
        <dbReference type="Proteomes" id="UP000562682"/>
    </source>
</evidence>
<dbReference type="AlphaFoldDB" id="A0A8H5UHY8"/>
<protein>
    <recommendedName>
        <fullName evidence="1">2EXR domain-containing protein</fullName>
    </recommendedName>
</protein>
<organism evidence="2 3">
    <name type="scientific">Fusarium denticulatum</name>
    <dbReference type="NCBI Taxonomy" id="48507"/>
    <lineage>
        <taxon>Eukaryota</taxon>
        <taxon>Fungi</taxon>
        <taxon>Dikarya</taxon>
        <taxon>Ascomycota</taxon>
        <taxon>Pezizomycotina</taxon>
        <taxon>Sordariomycetes</taxon>
        <taxon>Hypocreomycetidae</taxon>
        <taxon>Hypocreales</taxon>
        <taxon>Nectriaceae</taxon>
        <taxon>Fusarium</taxon>
        <taxon>Fusarium fujikuroi species complex</taxon>
    </lineage>
</organism>
<feature type="domain" description="2EXR" evidence="1">
    <location>
        <begin position="16"/>
        <end position="81"/>
    </location>
</feature>
<sequence>MEPSGIPPANEGLSTFTCFSRLPLEIREMIWECLISVQRYLRIEGRLAKPTTIESFSISEGLYLSRVCSESRKVIFRITYQTAEIGDGASINRHLDVVLLTILDAPSLEILSSLTTNINCIAIPHLYVQQVKKLHLALQKRVAAGGRLIKVVYTGRRHSLQELYRPPGIHLMTPPADFIIMTNYGVPFLGLTRDFSARLVVDETEPQSFINATWSYDRTPKELYKTWKSLTSKDGIPAPAIKPSIIFLPVALG</sequence>
<evidence type="ECO:0000313" key="2">
    <source>
        <dbReference type="EMBL" id="KAF5689963.1"/>
    </source>
</evidence>
<accession>A0A8H5UHY8</accession>
<name>A0A8H5UHY8_9HYPO</name>
<dbReference type="Proteomes" id="UP000562682">
    <property type="component" value="Unassembled WGS sequence"/>
</dbReference>
<dbReference type="EMBL" id="JAAOAK010000095">
    <property type="protein sequence ID" value="KAF5689963.1"/>
    <property type="molecule type" value="Genomic_DNA"/>
</dbReference>
<keyword evidence="3" id="KW-1185">Reference proteome</keyword>
<evidence type="ECO:0000259" key="1">
    <source>
        <dbReference type="Pfam" id="PF20150"/>
    </source>
</evidence>